<evidence type="ECO:0000256" key="4">
    <source>
        <dbReference type="ARBA" id="ARBA00022679"/>
    </source>
</evidence>
<keyword evidence="2 10" id="KW-0132">Cell division</keyword>
<dbReference type="Proteomes" id="UP000515861">
    <property type="component" value="Chromosome"/>
</dbReference>
<dbReference type="InterPro" id="IPR007235">
    <property type="entry name" value="Glyco_trans_28_C"/>
</dbReference>
<evidence type="ECO:0000259" key="12">
    <source>
        <dbReference type="Pfam" id="PF04101"/>
    </source>
</evidence>
<dbReference type="PANTHER" id="PTHR21015">
    <property type="entry name" value="UDP-N-ACETYLGLUCOSAMINE--N-ACETYLMURAMYL-(PENTAPEPTIDE) PYROPHOSPHORYL-UNDECAPRENOL N-ACETYLGLUCOSAMINE TRANSFERASE 1"/>
    <property type="match status" value="1"/>
</dbReference>
<proteinExistence type="inferred from homology"/>
<evidence type="ECO:0000256" key="1">
    <source>
        <dbReference type="ARBA" id="ARBA00022475"/>
    </source>
</evidence>
<gene>
    <name evidence="10 13" type="primary">murG</name>
    <name evidence="13" type="ORF">H8M03_11050</name>
</gene>
<comment type="catalytic activity">
    <reaction evidence="10">
        <text>di-trans,octa-cis-undecaprenyl diphospho-N-acetyl-alpha-D-muramoyl-L-alanyl-D-glutamyl-meso-2,6-diaminopimeloyl-D-alanyl-D-alanine + UDP-N-acetyl-alpha-D-glucosamine = di-trans,octa-cis-undecaprenyl diphospho-[N-acetyl-alpha-D-glucosaminyl-(1-&gt;4)]-N-acetyl-alpha-D-muramoyl-L-alanyl-D-glutamyl-meso-2,6-diaminopimeloyl-D-alanyl-D-alanine + UDP + H(+)</text>
        <dbReference type="Rhea" id="RHEA:31227"/>
        <dbReference type="ChEBI" id="CHEBI:15378"/>
        <dbReference type="ChEBI" id="CHEBI:57705"/>
        <dbReference type="ChEBI" id="CHEBI:58223"/>
        <dbReference type="ChEBI" id="CHEBI:61387"/>
        <dbReference type="ChEBI" id="CHEBI:61388"/>
        <dbReference type="EC" id="2.4.1.227"/>
    </reaction>
</comment>
<evidence type="ECO:0000256" key="10">
    <source>
        <dbReference type="HAMAP-Rule" id="MF_00033"/>
    </source>
</evidence>
<feature type="binding site" evidence="10">
    <location>
        <position position="132"/>
    </location>
    <ligand>
        <name>UDP-N-acetyl-alpha-D-glucosamine</name>
        <dbReference type="ChEBI" id="CHEBI:57705"/>
    </ligand>
</feature>
<keyword evidence="9 10" id="KW-0961">Cell wall biogenesis/degradation</keyword>
<name>A0A7G9L1M9_9SPHN</name>
<feature type="domain" description="Glycosyl transferase family 28 C-terminal" evidence="12">
    <location>
        <begin position="197"/>
        <end position="354"/>
    </location>
</feature>
<organism evidence="13 14">
    <name type="scientific">Sphingomonas sabuli</name>
    <dbReference type="NCBI Taxonomy" id="2764186"/>
    <lineage>
        <taxon>Bacteria</taxon>
        <taxon>Pseudomonadati</taxon>
        <taxon>Pseudomonadota</taxon>
        <taxon>Alphaproteobacteria</taxon>
        <taxon>Sphingomonadales</taxon>
        <taxon>Sphingomonadaceae</taxon>
        <taxon>Sphingomonas</taxon>
    </lineage>
</organism>
<evidence type="ECO:0000256" key="3">
    <source>
        <dbReference type="ARBA" id="ARBA00022676"/>
    </source>
</evidence>
<keyword evidence="3 10" id="KW-0328">Glycosyltransferase</keyword>
<dbReference type="GO" id="GO:0050511">
    <property type="term" value="F:undecaprenyldiphospho-muramoylpentapeptide beta-N-acetylglucosaminyltransferase activity"/>
    <property type="evidence" value="ECO:0007669"/>
    <property type="project" value="UniProtKB-UniRule"/>
</dbReference>
<dbReference type="PANTHER" id="PTHR21015:SF22">
    <property type="entry name" value="GLYCOSYLTRANSFERASE"/>
    <property type="match status" value="1"/>
</dbReference>
<comment type="pathway">
    <text evidence="10">Cell wall biogenesis; peptidoglycan biosynthesis.</text>
</comment>
<comment type="subcellular location">
    <subcellularLocation>
        <location evidence="10">Cell membrane</location>
        <topology evidence="10">Peripheral membrane protein</topology>
        <orientation evidence="10">Cytoplasmic side</orientation>
    </subcellularLocation>
</comment>
<comment type="function">
    <text evidence="10">Cell wall formation. Catalyzes the transfer of a GlcNAc subunit on undecaprenyl-pyrophosphoryl-MurNAc-pentapeptide (lipid intermediate I) to form undecaprenyl-pyrophosphoryl-MurNAc-(pentapeptide)GlcNAc (lipid intermediate II).</text>
</comment>
<evidence type="ECO:0000259" key="11">
    <source>
        <dbReference type="Pfam" id="PF03033"/>
    </source>
</evidence>
<keyword evidence="8 10" id="KW-0131">Cell cycle</keyword>
<dbReference type="GO" id="GO:0005975">
    <property type="term" value="P:carbohydrate metabolic process"/>
    <property type="evidence" value="ECO:0007669"/>
    <property type="project" value="InterPro"/>
</dbReference>
<dbReference type="GO" id="GO:0009252">
    <property type="term" value="P:peptidoglycan biosynthetic process"/>
    <property type="evidence" value="ECO:0007669"/>
    <property type="project" value="UniProtKB-UniRule"/>
</dbReference>
<dbReference type="GO" id="GO:0071555">
    <property type="term" value="P:cell wall organization"/>
    <property type="evidence" value="ECO:0007669"/>
    <property type="project" value="UniProtKB-KW"/>
</dbReference>
<keyword evidence="5 10" id="KW-0133">Cell shape</keyword>
<feature type="domain" description="Glycosyltransferase family 28 N-terminal" evidence="11">
    <location>
        <begin position="15"/>
        <end position="150"/>
    </location>
</feature>
<keyword evidence="14" id="KW-1185">Reference proteome</keyword>
<dbReference type="AlphaFoldDB" id="A0A7G9L1M9"/>
<comment type="similarity">
    <text evidence="10">Belongs to the glycosyltransferase 28 family. MurG subfamily.</text>
</comment>
<dbReference type="GO" id="GO:0051301">
    <property type="term" value="P:cell division"/>
    <property type="evidence" value="ECO:0007669"/>
    <property type="project" value="UniProtKB-KW"/>
</dbReference>
<dbReference type="GO" id="GO:0005886">
    <property type="term" value="C:plasma membrane"/>
    <property type="evidence" value="ECO:0007669"/>
    <property type="project" value="UniProtKB-SubCell"/>
</dbReference>
<dbReference type="KEGG" id="ssau:H8M03_11050"/>
<accession>A0A7G9L1M9</accession>
<dbReference type="InterPro" id="IPR006009">
    <property type="entry name" value="GlcNAc_MurG"/>
</dbReference>
<dbReference type="GO" id="GO:0008360">
    <property type="term" value="P:regulation of cell shape"/>
    <property type="evidence" value="ECO:0007669"/>
    <property type="project" value="UniProtKB-KW"/>
</dbReference>
<feature type="binding site" evidence="10">
    <location>
        <begin position="22"/>
        <end position="24"/>
    </location>
    <ligand>
        <name>UDP-N-acetyl-alpha-D-glucosamine</name>
        <dbReference type="ChEBI" id="CHEBI:57705"/>
    </ligand>
</feature>
<keyword evidence="4 10" id="KW-0808">Transferase</keyword>
<evidence type="ECO:0000256" key="5">
    <source>
        <dbReference type="ARBA" id="ARBA00022960"/>
    </source>
</evidence>
<dbReference type="Pfam" id="PF04101">
    <property type="entry name" value="Glyco_tran_28_C"/>
    <property type="match status" value="1"/>
</dbReference>
<evidence type="ECO:0000256" key="7">
    <source>
        <dbReference type="ARBA" id="ARBA00023136"/>
    </source>
</evidence>
<dbReference type="Gene3D" id="3.40.50.2000">
    <property type="entry name" value="Glycogen Phosphorylase B"/>
    <property type="match status" value="2"/>
</dbReference>
<dbReference type="CDD" id="cd03785">
    <property type="entry name" value="GT28_MurG"/>
    <property type="match status" value="1"/>
</dbReference>
<feature type="binding site" evidence="10">
    <location>
        <position position="304"/>
    </location>
    <ligand>
        <name>UDP-N-acetyl-alpha-D-glucosamine</name>
        <dbReference type="ChEBI" id="CHEBI:57705"/>
    </ligand>
</feature>
<sequence length="398" mass="41896">MERRSTASLMPRMNFVLAAGGTGGHMVPAHALAAELLARGHGVLVITDARGAKIPGLFDKIPVHVLPAGRLGRNPITMFKTLLTVSRGRSEARRIYRNHPPDAVVGFGGYATFPALLAASAARIPSILHEQNAVLGRVNRMLAGRARAIATAFSQIDRLKPGNRDKVVLVGNPVREEIVRVGEMPFPAFDDTSPLKILVTGGSQGATILGRVVPTGLGMLEPSLRRRLQVVQQCRPEDIDTIRQTYADLGIPAEVMTYILDMPEKLADAHLVIARSGASTIAELTAAGRPAILVPFAAATENHQTANAREISNAGGARTIPEADFTPEALARQVEAVAGDGQALANAASRSLSVGRPHAARDLADLVERIGGGLSPLPVGPVLEPRPAVKFAGTGLPA</sequence>
<protein>
    <recommendedName>
        <fullName evidence="10">UDP-N-acetylglucosamine--N-acetylmuramyl-(pentapeptide) pyrophosphoryl-undecaprenol N-acetylglucosamine transferase</fullName>
        <ecNumber evidence="10">2.4.1.227</ecNumber>
    </recommendedName>
    <alternativeName>
        <fullName evidence="10">Undecaprenyl-PP-MurNAc-pentapeptide-UDPGlcNAc GlcNAc transferase</fullName>
    </alternativeName>
</protein>
<dbReference type="SUPFAM" id="SSF53756">
    <property type="entry name" value="UDP-Glycosyltransferase/glycogen phosphorylase"/>
    <property type="match status" value="1"/>
</dbReference>
<keyword evidence="1 10" id="KW-1003">Cell membrane</keyword>
<reference evidence="13 14" key="1">
    <citation type="submission" date="2020-08" db="EMBL/GenBank/DDBJ databases">
        <title>Sphingomonas sp. sand1-3 16S ribosomal RNA gene Genome sequencing and assembly.</title>
        <authorList>
            <person name="Kang M."/>
        </authorList>
    </citation>
    <scope>NUCLEOTIDE SEQUENCE [LARGE SCALE GENOMIC DNA]</scope>
    <source>
        <strain evidence="14">sand1-3</strain>
    </source>
</reference>
<feature type="binding site" evidence="10">
    <location>
        <position position="259"/>
    </location>
    <ligand>
        <name>UDP-N-acetyl-alpha-D-glucosamine</name>
        <dbReference type="ChEBI" id="CHEBI:57705"/>
    </ligand>
</feature>
<feature type="binding site" evidence="10">
    <location>
        <position position="175"/>
    </location>
    <ligand>
        <name>UDP-N-acetyl-alpha-D-glucosamine</name>
        <dbReference type="ChEBI" id="CHEBI:57705"/>
    </ligand>
</feature>
<evidence type="ECO:0000313" key="14">
    <source>
        <dbReference type="Proteomes" id="UP000515861"/>
    </source>
</evidence>
<evidence type="ECO:0000256" key="6">
    <source>
        <dbReference type="ARBA" id="ARBA00022984"/>
    </source>
</evidence>
<keyword evidence="6 10" id="KW-0573">Peptidoglycan synthesis</keyword>
<dbReference type="EC" id="2.4.1.227" evidence="10"/>
<dbReference type="Pfam" id="PF03033">
    <property type="entry name" value="Glyco_transf_28"/>
    <property type="match status" value="1"/>
</dbReference>
<keyword evidence="7 10" id="KW-0472">Membrane</keyword>
<dbReference type="HAMAP" id="MF_00033">
    <property type="entry name" value="MurG"/>
    <property type="match status" value="1"/>
</dbReference>
<evidence type="ECO:0000256" key="2">
    <source>
        <dbReference type="ARBA" id="ARBA00022618"/>
    </source>
</evidence>
<feature type="binding site" evidence="10">
    <location>
        <position position="203"/>
    </location>
    <ligand>
        <name>UDP-N-acetyl-alpha-D-glucosamine</name>
        <dbReference type="ChEBI" id="CHEBI:57705"/>
    </ligand>
</feature>
<dbReference type="InterPro" id="IPR004276">
    <property type="entry name" value="GlycoTrans_28_N"/>
</dbReference>
<evidence type="ECO:0000256" key="9">
    <source>
        <dbReference type="ARBA" id="ARBA00023316"/>
    </source>
</evidence>
<comment type="caution">
    <text evidence="10">Lacks conserved residue(s) required for the propagation of feature annotation.</text>
</comment>
<evidence type="ECO:0000313" key="13">
    <source>
        <dbReference type="EMBL" id="QNM82528.1"/>
    </source>
</evidence>
<dbReference type="NCBIfam" id="TIGR01133">
    <property type="entry name" value="murG"/>
    <property type="match status" value="1"/>
</dbReference>
<dbReference type="UniPathway" id="UPA00219"/>
<dbReference type="EMBL" id="CP060697">
    <property type="protein sequence ID" value="QNM82528.1"/>
    <property type="molecule type" value="Genomic_DNA"/>
</dbReference>
<evidence type="ECO:0000256" key="8">
    <source>
        <dbReference type="ARBA" id="ARBA00023306"/>
    </source>
</evidence>